<reference evidence="3" key="1">
    <citation type="submission" date="2025-08" db="UniProtKB">
        <authorList>
            <consortium name="RefSeq"/>
        </authorList>
    </citation>
    <scope>IDENTIFICATION</scope>
</reference>
<dbReference type="OrthoDB" id="410381at2759"/>
<dbReference type="Proteomes" id="UP000515150">
    <property type="component" value="Chromosome 11"/>
</dbReference>
<sequence>MRTLLDISVISTVFYNAVDCFQCTIGFFDDITHCVKTFFVNLSLKFIRRRRTLRAFIANSMRLWRTTLEANGKPLAQVSIKCGIYQRDALSPLLFCIGLNTLSQIINKTGYGYRLRNEATISHLLYMDDIKLYAKSERDIDSLIHTTSIYSSDIGMSFGLEKCGRMVTKRGKVIHTEGVSLPEGTIADIEDNYKYLGIPQANGNLEQATRNAATSKYLLRVRQVLRSQLNGKNKSRAINTEALILAAQEQALSTRPIEARIYHTRQDPRCRLCKEAPESIQHITAGCKMLAGKAYMKRHNQVAGIVYRNICAEYGLETPRSKWETPE</sequence>
<evidence type="ECO:0000313" key="2">
    <source>
        <dbReference type="Proteomes" id="UP000515150"/>
    </source>
</evidence>
<evidence type="ECO:0000259" key="1">
    <source>
        <dbReference type="PROSITE" id="PS50878"/>
    </source>
</evidence>
<proteinExistence type="predicted"/>
<dbReference type="PANTHER" id="PTHR35450">
    <property type="entry name" value="REVERSE TRANSCRIPTASE DOMAIN-CONTAINING PROTEIN"/>
    <property type="match status" value="1"/>
</dbReference>
<dbReference type="GeneID" id="129604859"/>
<dbReference type="Pfam" id="PF00078">
    <property type="entry name" value="RVT_1"/>
    <property type="match status" value="1"/>
</dbReference>
<dbReference type="PROSITE" id="PS50878">
    <property type="entry name" value="RT_POL"/>
    <property type="match status" value="1"/>
</dbReference>
<organism evidence="2 3">
    <name type="scientific">Betta splendens</name>
    <name type="common">Siamese fighting fish</name>
    <dbReference type="NCBI Taxonomy" id="158456"/>
    <lineage>
        <taxon>Eukaryota</taxon>
        <taxon>Metazoa</taxon>
        <taxon>Chordata</taxon>
        <taxon>Craniata</taxon>
        <taxon>Vertebrata</taxon>
        <taxon>Euteleostomi</taxon>
        <taxon>Actinopterygii</taxon>
        <taxon>Neopterygii</taxon>
        <taxon>Teleostei</taxon>
        <taxon>Neoteleostei</taxon>
        <taxon>Acanthomorphata</taxon>
        <taxon>Anabantaria</taxon>
        <taxon>Anabantiformes</taxon>
        <taxon>Anabantoidei</taxon>
        <taxon>Osphronemidae</taxon>
        <taxon>Betta</taxon>
    </lineage>
</organism>
<evidence type="ECO:0000313" key="3">
    <source>
        <dbReference type="RefSeq" id="XP_055368950.1"/>
    </source>
</evidence>
<keyword evidence="2" id="KW-1185">Reference proteome</keyword>
<dbReference type="PANTHER" id="PTHR35450:SF2">
    <property type="entry name" value="REVERSE TRANSCRIPTASE DOMAIN-CONTAINING PROTEIN"/>
    <property type="match status" value="1"/>
</dbReference>
<protein>
    <submittedName>
        <fullName evidence="3">Uncharacterized protein LOC129604859</fullName>
    </submittedName>
</protein>
<feature type="domain" description="Reverse transcriptase" evidence="1">
    <location>
        <begin position="1"/>
        <end position="200"/>
    </location>
</feature>
<accession>A0A9W2Y4U6</accession>
<dbReference type="KEGG" id="bspl:129604859"/>
<dbReference type="AlphaFoldDB" id="A0A9W2Y4U6"/>
<gene>
    <name evidence="3" type="primary">LOC129604859</name>
</gene>
<dbReference type="InterPro" id="IPR000477">
    <property type="entry name" value="RT_dom"/>
</dbReference>
<name>A0A9W2Y4U6_BETSP</name>
<dbReference type="RefSeq" id="XP_055368950.1">
    <property type="nucleotide sequence ID" value="XM_055512975.1"/>
</dbReference>